<evidence type="ECO:0000256" key="7">
    <source>
        <dbReference type="ARBA" id="ARBA00022490"/>
    </source>
</evidence>
<dbReference type="PANTHER" id="PTHR24421">
    <property type="entry name" value="NITRATE/NITRITE SENSOR PROTEIN NARX-RELATED"/>
    <property type="match status" value="1"/>
</dbReference>
<feature type="domain" description="Histidine kinase/HSP90-like ATPase" evidence="16">
    <location>
        <begin position="483"/>
        <end position="578"/>
    </location>
</feature>
<comment type="cofactor">
    <cofactor evidence="2">
        <name>[4Fe-4S] cluster</name>
        <dbReference type="ChEBI" id="CHEBI:49883"/>
    </cofactor>
</comment>
<keyword evidence="11" id="KW-0902">Two-component regulatory system</keyword>
<keyword evidence="10" id="KW-0408">Iron</keyword>
<feature type="transmembrane region" description="Helical" evidence="15">
    <location>
        <begin position="122"/>
        <end position="145"/>
    </location>
</feature>
<evidence type="ECO:0000256" key="15">
    <source>
        <dbReference type="SAM" id="Phobius"/>
    </source>
</evidence>
<dbReference type="InterPro" id="IPR004358">
    <property type="entry name" value="Sig_transdc_His_kin-like_C"/>
</dbReference>
<organism evidence="17 18">
    <name type="scientific">Chengkuizengella axinellae</name>
    <dbReference type="NCBI Taxonomy" id="3064388"/>
    <lineage>
        <taxon>Bacteria</taxon>
        <taxon>Bacillati</taxon>
        <taxon>Bacillota</taxon>
        <taxon>Bacilli</taxon>
        <taxon>Bacillales</taxon>
        <taxon>Paenibacillaceae</taxon>
        <taxon>Chengkuizengella</taxon>
    </lineage>
</organism>
<keyword evidence="7" id="KW-0963">Cytoplasm</keyword>
<keyword evidence="15" id="KW-1133">Transmembrane helix</keyword>
<feature type="transmembrane region" description="Helical" evidence="15">
    <location>
        <begin position="55"/>
        <end position="78"/>
    </location>
</feature>
<evidence type="ECO:0000256" key="8">
    <source>
        <dbReference type="ARBA" id="ARBA00022679"/>
    </source>
</evidence>
<evidence type="ECO:0000256" key="13">
    <source>
        <dbReference type="ARBA" id="ARBA00024827"/>
    </source>
</evidence>
<evidence type="ECO:0000256" key="4">
    <source>
        <dbReference type="ARBA" id="ARBA00012438"/>
    </source>
</evidence>
<dbReference type="Pfam" id="PF07730">
    <property type="entry name" value="HisKA_3"/>
    <property type="match status" value="1"/>
</dbReference>
<dbReference type="SUPFAM" id="SSF55874">
    <property type="entry name" value="ATPase domain of HSP90 chaperone/DNA topoisomerase II/histidine kinase"/>
    <property type="match status" value="1"/>
</dbReference>
<keyword evidence="12" id="KW-0411">Iron-sulfur</keyword>
<dbReference type="Pfam" id="PF02518">
    <property type="entry name" value="HATPase_c"/>
    <property type="match status" value="1"/>
</dbReference>
<reference evidence="17 18" key="1">
    <citation type="submission" date="2023-08" db="EMBL/GenBank/DDBJ databases">
        <authorList>
            <person name="Park J.-S."/>
        </authorList>
    </citation>
    <scope>NUCLEOTIDE SEQUENCE [LARGE SCALE GENOMIC DNA]</scope>
    <source>
        <strain evidence="17 18">2205SS18-9</strain>
    </source>
</reference>
<evidence type="ECO:0000256" key="2">
    <source>
        <dbReference type="ARBA" id="ARBA00001966"/>
    </source>
</evidence>
<proteinExistence type="predicted"/>
<comment type="caution">
    <text evidence="17">The sequence shown here is derived from an EMBL/GenBank/DDBJ whole genome shotgun (WGS) entry which is preliminary data.</text>
</comment>
<dbReference type="Gene3D" id="3.30.565.10">
    <property type="entry name" value="Histidine kinase-like ATPase, C-terminal domain"/>
    <property type="match status" value="1"/>
</dbReference>
<evidence type="ECO:0000256" key="9">
    <source>
        <dbReference type="ARBA" id="ARBA00022777"/>
    </source>
</evidence>
<dbReference type="SMART" id="SM00387">
    <property type="entry name" value="HATPase_c"/>
    <property type="match status" value="1"/>
</dbReference>
<dbReference type="Gene3D" id="1.20.5.1930">
    <property type="match status" value="1"/>
</dbReference>
<evidence type="ECO:0000259" key="16">
    <source>
        <dbReference type="SMART" id="SM00387"/>
    </source>
</evidence>
<dbReference type="InterPro" id="IPR003594">
    <property type="entry name" value="HATPase_dom"/>
</dbReference>
<gene>
    <name evidence="17" type="ORF">Q5Y73_09725</name>
</gene>
<evidence type="ECO:0000256" key="12">
    <source>
        <dbReference type="ARBA" id="ARBA00023014"/>
    </source>
</evidence>
<dbReference type="Proteomes" id="UP001231941">
    <property type="component" value="Unassembled WGS sequence"/>
</dbReference>
<sequence>MYQKLNPPLHDKLNFSNSEGLKSNYGTERILIVYRYLSLFFTSIFYLIGTPKSPMLLKLGVIISLSIAALMITKLLLLYQDNKPFIRSMVLIESFGIVLILIPTQGVESSFIWYALNPVMVAASYLSPLFCWFTLMMYMCASTLITFNFFNSLGLKITNLIIENSYLYLVLILSTIAVQLFSNFTRELHDQAILLKKQRQKLIFTNQKLQKANQKTNEAIKHVMSLYQIVESFTSQKNLNNFLKVVTDYTVKLTKTPCSFIITKQIDTEEFSFEIRGNESKKYKGQIQIIHEIQSNWNKHQKNTNMVEVTLLKRKFSIISIQSSKHEVLIGIENQNIVHDDLTPYQRELVFLSKLCKVVLERIHLEEVTYQLLISGEQNRIANEIHDNISQRLFSIVYALHALSKNLDKMSTEQIKKDFQFIIQSTNEANKELRSTIYNLSSKKRGENLFEAKIKTYLEALEKLNHIEVDYHFFGDEQTIPVYIKNIIYRLICESTGNATRHGLCSKLGVYIHINQQIYIEIKDNGKGFKIIGNHSNKNAGIGIYNMKSLVHSLGGTIDFQSQINQGTQIQITIPQIQKLINQEVSGE</sequence>
<evidence type="ECO:0000256" key="11">
    <source>
        <dbReference type="ARBA" id="ARBA00023012"/>
    </source>
</evidence>
<feature type="transmembrane region" description="Helical" evidence="15">
    <location>
        <begin position="90"/>
        <end position="116"/>
    </location>
</feature>
<dbReference type="PRINTS" id="PR00344">
    <property type="entry name" value="BCTRLSENSOR"/>
</dbReference>
<comment type="catalytic activity">
    <reaction evidence="1">
        <text>ATP + protein L-histidine = ADP + protein N-phospho-L-histidine.</text>
        <dbReference type="EC" id="2.7.13.3"/>
    </reaction>
</comment>
<keyword evidence="6" id="KW-0004">4Fe-4S</keyword>
<evidence type="ECO:0000256" key="1">
    <source>
        <dbReference type="ARBA" id="ARBA00000085"/>
    </source>
</evidence>
<accession>A0ABT9IYF4</accession>
<evidence type="ECO:0000256" key="3">
    <source>
        <dbReference type="ARBA" id="ARBA00004496"/>
    </source>
</evidence>
<dbReference type="InterPro" id="IPR036890">
    <property type="entry name" value="HATPase_C_sf"/>
</dbReference>
<dbReference type="GO" id="GO:0016301">
    <property type="term" value="F:kinase activity"/>
    <property type="evidence" value="ECO:0007669"/>
    <property type="project" value="UniProtKB-KW"/>
</dbReference>
<evidence type="ECO:0000256" key="5">
    <source>
        <dbReference type="ARBA" id="ARBA00017322"/>
    </source>
</evidence>
<dbReference type="EC" id="2.7.13.3" evidence="4"/>
<evidence type="ECO:0000313" key="17">
    <source>
        <dbReference type="EMBL" id="MDP5274388.1"/>
    </source>
</evidence>
<comment type="subcellular location">
    <subcellularLocation>
        <location evidence="3">Cytoplasm</location>
    </subcellularLocation>
</comment>
<name>A0ABT9IYF4_9BACL</name>
<dbReference type="RefSeq" id="WP_305991699.1">
    <property type="nucleotide sequence ID" value="NZ_JAVAMP010000003.1"/>
</dbReference>
<evidence type="ECO:0000256" key="6">
    <source>
        <dbReference type="ARBA" id="ARBA00022485"/>
    </source>
</evidence>
<feature type="transmembrane region" description="Helical" evidence="15">
    <location>
        <begin position="166"/>
        <end position="184"/>
    </location>
</feature>
<dbReference type="InterPro" id="IPR011712">
    <property type="entry name" value="Sig_transdc_His_kin_sub3_dim/P"/>
</dbReference>
<keyword evidence="18" id="KW-1185">Reference proteome</keyword>
<evidence type="ECO:0000313" key="18">
    <source>
        <dbReference type="Proteomes" id="UP001231941"/>
    </source>
</evidence>
<keyword evidence="6" id="KW-0479">Metal-binding</keyword>
<dbReference type="InterPro" id="IPR050482">
    <property type="entry name" value="Sensor_HK_TwoCompSys"/>
</dbReference>
<keyword evidence="15" id="KW-0472">Membrane</keyword>
<keyword evidence="15" id="KW-0812">Transmembrane</keyword>
<feature type="transmembrane region" description="Helical" evidence="15">
    <location>
        <begin position="32"/>
        <end position="49"/>
    </location>
</feature>
<evidence type="ECO:0000256" key="14">
    <source>
        <dbReference type="ARBA" id="ARBA00030800"/>
    </source>
</evidence>
<dbReference type="EMBL" id="JAVAMP010000003">
    <property type="protein sequence ID" value="MDP5274388.1"/>
    <property type="molecule type" value="Genomic_DNA"/>
</dbReference>
<keyword evidence="9 17" id="KW-0418">Kinase</keyword>
<keyword evidence="8" id="KW-0808">Transferase</keyword>
<evidence type="ECO:0000256" key="10">
    <source>
        <dbReference type="ARBA" id="ARBA00023004"/>
    </source>
</evidence>
<comment type="function">
    <text evidence="13">Member of the two-component regulatory system NreB/NreC involved in the control of dissimilatory nitrate/nitrite reduction in response to oxygen. NreB functions as a direct oxygen sensor histidine kinase which is autophosphorylated, in the absence of oxygen, probably at the conserved histidine residue, and transfers its phosphate group probably to a conserved aspartate residue of NreC. NreB/NreC activates the expression of the nitrate (narGHJI) and nitrite (nir) reductase operons, as well as the putative nitrate transporter gene narT.</text>
</comment>
<protein>
    <recommendedName>
        <fullName evidence="5">Oxygen sensor histidine kinase NreB</fullName>
        <ecNumber evidence="4">2.7.13.3</ecNumber>
    </recommendedName>
    <alternativeName>
        <fullName evidence="14">Nitrogen regulation protein B</fullName>
    </alternativeName>
</protein>